<feature type="compositionally biased region" description="Polar residues" evidence="1">
    <location>
        <begin position="82"/>
        <end position="94"/>
    </location>
</feature>
<feature type="region of interest" description="Disordered" evidence="1">
    <location>
        <begin position="1536"/>
        <end position="1556"/>
    </location>
</feature>
<feature type="compositionally biased region" description="Acidic residues" evidence="1">
    <location>
        <begin position="573"/>
        <end position="613"/>
    </location>
</feature>
<feature type="compositionally biased region" description="Polar residues" evidence="1">
    <location>
        <begin position="441"/>
        <end position="453"/>
    </location>
</feature>
<feature type="region of interest" description="Disordered" evidence="1">
    <location>
        <begin position="1601"/>
        <end position="1756"/>
    </location>
</feature>
<sequence length="1942" mass="210488">MNQEEEVPTRVTRGALRRRSIDQDATPQNPQGTGTGVAGGTPKKAASAAKKGSTLGAIQESQGRPSTPVGGGRGTRRRMSETNDTPTTATNKLVQSLKDSESVVGSGPGRRSRNTSLTLTEENVQELNAANEGTGATVRTRTPARLRASHETLTSTTPQTAPTGVRRSTRRNSVTSDDGSVQSLPITTPKTPIGRPLKVEPIVEEDMTGGDRAGSDSSPRNTPGRAGTPRTVSQSPRGEAPSPLLTVKQEMTPPRGSVSPQQSSSSARKTPNSTPRSKNVSFTDDSKQEDHQSGYPKTPTSPGKKFVLVGVNDLRNTQLINGTPKANAVIALGGSEEKAGTARNEQVTVNESPTVPAVGEDSAGNDASDATAEVEGKEKKDADTIAPSSATENVDAGTPADSAVPLNISSSIPSADRSVVAASNEVSGIDALESSVLEDVVNTSNVSNGQTTEGEPFSKYWSHSVRGTTTKGIDAFSVRKHEEKKAEEEQKKAEEEQKNLDASQQRSSKTPEKKIQPSTPESDEEAEEEQEDDERDKRHEFADDEAMEVDGYQSGDSLDTEIRQEMAEHEIADQGEDLGTDDTEEDVEDGEQEDENDSFIVTDDDDEELDEDALLAGSGDDLSMDGSPAKTPKEKTPSHRRRIVQMVDDSEEEEEEAKKLTTPSSSERSRSERKRSVKQLTTTDEEASPEKKPNQSVMTEDEEESAVVMEGKDELADEQERTPEKLDNTSGEAKKAATPAKAGKPSETETPSKAADVSVKSVRKSPGQSVHESDSSLAEVFSHEKTDVSEESATKNDEESTKTAAKSVSFEATSRKSLPPVASSKESGKAVARKSLPAGTKMQFVEEVTTEELHPSTSNLEASYQEEEDEFEDGKQQKEKKDEHKIAMNGEDQEGAEKTSSITVTSDEEYYEASESVNEGLQTDQGKGQKHVEGKQAARDKAALTEEQSVAPVKPARKALPAAPLISAQFYLGGSKKEKRNTDAVSEEAPIGVTSTPNQKPSAKKNKKSAVSSNLVANPFAALASAKAKTRLSMDSAVAGPSGDPDDAVQTVKKNRNSLPVMKLDAAGSDSKSKAIASVAEEAEDSPQRYQQPLDEPEPMEVDESEEEVGQTNEAAGDDKQSEQKGAVGVKPKTPKKKPKALTEYDLESILTRCNEVVRADKERKKQFATLAQQKRDEKRRLRELREQQEKLEYSAVNGEGQQQRNDGADDETKSNITTTANEESIGQPSSDDPAKKKKKRKKKVKNYMLEELAELKKDRVSEALLRKMEAIEERKQRKKERRAEKMKLLNKENGDVRGGAPDGIGAKLEKVAKKKQKQRKEIAAAEEELKQQPSVRVAVSAFAVFQQLQNGHTTLQPAMDGPLGGGGDGKKHTKIADVEAPPLTKSVEKQVEENSKESAQKLEKKQPKKLHLEDVKETVVADVQPKKEHPKVAGKKKDNQPDEPKKTPEEKKPSKEKPTLLVAKTPTADDVTAIKKKKKAEGKAAATESAEVQKAASESQLGQRETDVSAEKLKRKQKKADVVAAAAVDVVFAASEAHPLPQEETRKTKKSKKNKIDNMAASVEEDSKAEEVEVKNIPELKPPKEKKRVPAAEFFVVPEAEELEPLPQEESRKTKKQKKNKAGKTVVPVEEEVQDIVEPLPSKESKKANKKGALAKASVANGGLEKKKLGTNKPKEEESIVTSALREIRAVMDESKKNKKTSKDKKGKKKAIDATQDDAVVAAAAIPPKKRKRDPLDGSSTSSTPRPTKLRALQRADLGFVEETVTPDKTRLKRNFGFEEVQATPKAVGFKVSSLLPTDDLRTLADDATQRKKLKKTGTVPEPNRSLPLPVWTRSGYFIEVPDKESERPKKKSQENKKKPNATAGGGAASSYIPLKGHEGFKLGTLRGMPNGGGTSSSAAVTTKPHRINPDTVAPSVVSFKRQQLLEKTAHLREKKKGGRM</sequence>
<feature type="compositionally biased region" description="Low complexity" evidence="1">
    <location>
        <begin position="1714"/>
        <end position="1727"/>
    </location>
</feature>
<feature type="compositionally biased region" description="Basic and acidic residues" evidence="1">
    <location>
        <begin position="1369"/>
        <end position="1378"/>
    </location>
</feature>
<feature type="region of interest" description="Disordered" evidence="1">
    <location>
        <begin position="1184"/>
        <end position="1247"/>
    </location>
</feature>
<feature type="compositionally biased region" description="Low complexity" evidence="1">
    <location>
        <begin position="257"/>
        <end position="266"/>
    </location>
</feature>
<feature type="compositionally biased region" description="Basic and acidic residues" evidence="1">
    <location>
        <begin position="477"/>
        <end position="499"/>
    </location>
</feature>
<dbReference type="STRING" id="41427.A0A182JGV1"/>
<feature type="compositionally biased region" description="Basic residues" evidence="1">
    <location>
        <begin position="1236"/>
        <end position="1246"/>
    </location>
</feature>
<evidence type="ECO:0000313" key="2">
    <source>
        <dbReference type="EnsemblMetazoa" id="AATE017858-PA.1"/>
    </source>
</evidence>
<feature type="region of interest" description="Disordered" evidence="1">
    <location>
        <begin position="1"/>
        <end position="306"/>
    </location>
</feature>
<feature type="compositionally biased region" description="Basic and acidic residues" evidence="1">
    <location>
        <begin position="1274"/>
        <end position="1296"/>
    </location>
</feature>
<feature type="compositionally biased region" description="Polar residues" evidence="1">
    <location>
        <begin position="915"/>
        <end position="926"/>
    </location>
</feature>
<feature type="region of interest" description="Disordered" evidence="1">
    <location>
        <begin position="1803"/>
        <end position="1916"/>
    </location>
</feature>
<feature type="compositionally biased region" description="Basic and acidic residues" evidence="1">
    <location>
        <begin position="1665"/>
        <end position="1679"/>
    </location>
</feature>
<feature type="compositionally biased region" description="Basic and acidic residues" evidence="1">
    <location>
        <begin position="374"/>
        <end position="383"/>
    </location>
</feature>
<feature type="compositionally biased region" description="Polar residues" evidence="1">
    <location>
        <begin position="1215"/>
        <end position="1231"/>
    </location>
</feature>
<feature type="compositionally biased region" description="Basic and acidic residues" evidence="1">
    <location>
        <begin position="1387"/>
        <end position="1459"/>
    </location>
</feature>
<feature type="compositionally biased region" description="Basic residues" evidence="1">
    <location>
        <begin position="1614"/>
        <end position="1623"/>
    </location>
</feature>
<protein>
    <submittedName>
        <fullName evidence="2">Uncharacterized protein</fullName>
    </submittedName>
</protein>
<dbReference type="VEuPathDB" id="VectorBase:AATE017858"/>
<feature type="compositionally biased region" description="Acidic residues" evidence="1">
    <location>
        <begin position="1095"/>
        <end position="1109"/>
    </location>
</feature>
<feature type="compositionally biased region" description="Polar residues" evidence="1">
    <location>
        <begin position="267"/>
        <end position="283"/>
    </location>
</feature>
<name>A0A182JGV1_ANOAO</name>
<feature type="region of interest" description="Disordered" evidence="1">
    <location>
        <begin position="435"/>
        <end position="956"/>
    </location>
</feature>
<organism evidence="2">
    <name type="scientific">Anopheles atroparvus</name>
    <name type="common">European mosquito</name>
    <dbReference type="NCBI Taxonomy" id="41427"/>
    <lineage>
        <taxon>Eukaryota</taxon>
        <taxon>Metazoa</taxon>
        <taxon>Ecdysozoa</taxon>
        <taxon>Arthropoda</taxon>
        <taxon>Hexapoda</taxon>
        <taxon>Insecta</taxon>
        <taxon>Pterygota</taxon>
        <taxon>Neoptera</taxon>
        <taxon>Endopterygota</taxon>
        <taxon>Diptera</taxon>
        <taxon>Nematocera</taxon>
        <taxon>Culicoidea</taxon>
        <taxon>Culicidae</taxon>
        <taxon>Anophelinae</taxon>
        <taxon>Anopheles</taxon>
    </lineage>
</organism>
<feature type="compositionally biased region" description="Basic and acidic residues" evidence="1">
    <location>
        <begin position="710"/>
        <end position="735"/>
    </location>
</feature>
<feature type="region of interest" description="Disordered" evidence="1">
    <location>
        <begin position="973"/>
        <end position="1149"/>
    </location>
</feature>
<feature type="compositionally biased region" description="Low complexity" evidence="1">
    <location>
        <begin position="736"/>
        <end position="745"/>
    </location>
</feature>
<feature type="compositionally biased region" description="Basic residues" evidence="1">
    <location>
        <begin position="1698"/>
        <end position="1710"/>
    </location>
</feature>
<feature type="compositionally biased region" description="Polar residues" evidence="1">
    <location>
        <begin position="177"/>
        <end position="190"/>
    </location>
</feature>
<feature type="compositionally biased region" description="Polar residues" evidence="1">
    <location>
        <begin position="23"/>
        <end position="32"/>
    </location>
</feature>
<accession>A0A182JGV1</accession>
<reference evidence="2" key="1">
    <citation type="submission" date="2022-08" db="UniProtKB">
        <authorList>
            <consortium name="EnsemblMetazoa"/>
        </authorList>
    </citation>
    <scope>IDENTIFICATION</scope>
    <source>
        <strain evidence="2">EBRO</strain>
    </source>
</reference>
<feature type="region of interest" description="Disordered" evidence="1">
    <location>
        <begin position="1354"/>
        <end position="1521"/>
    </location>
</feature>
<feature type="compositionally biased region" description="Polar residues" evidence="1">
    <location>
        <begin position="802"/>
        <end position="816"/>
    </location>
</feature>
<feature type="compositionally biased region" description="Basic and acidic residues" evidence="1">
    <location>
        <begin position="781"/>
        <end position="801"/>
    </location>
</feature>
<feature type="region of interest" description="Disordered" evidence="1">
    <location>
        <begin position="1274"/>
        <end position="1305"/>
    </location>
</feature>
<feature type="compositionally biased region" description="Basic and acidic residues" evidence="1">
    <location>
        <begin position="873"/>
        <end position="886"/>
    </location>
</feature>
<feature type="compositionally biased region" description="Polar residues" evidence="1">
    <location>
        <begin position="114"/>
        <end position="128"/>
    </location>
</feature>
<feature type="compositionally biased region" description="Low complexity" evidence="1">
    <location>
        <begin position="40"/>
        <end position="68"/>
    </location>
</feature>
<dbReference type="EnsemblMetazoa" id="AATE017858-RA">
    <property type="protein sequence ID" value="AATE017858-PA.1"/>
    <property type="gene ID" value="AATE017858"/>
</dbReference>
<feature type="compositionally biased region" description="Basic and acidic residues" evidence="1">
    <location>
        <begin position="1687"/>
        <end position="1697"/>
    </location>
</feature>
<feature type="compositionally biased region" description="Basic and acidic residues" evidence="1">
    <location>
        <begin position="1184"/>
        <end position="1193"/>
    </location>
</feature>
<feature type="compositionally biased region" description="Basic and acidic residues" evidence="1">
    <location>
        <begin position="560"/>
        <end position="572"/>
    </location>
</feature>
<evidence type="ECO:0000256" key="1">
    <source>
        <dbReference type="SAM" id="MobiDB-lite"/>
    </source>
</evidence>
<feature type="compositionally biased region" description="Basic and acidic residues" evidence="1">
    <location>
        <begin position="930"/>
        <end position="944"/>
    </location>
</feature>
<feature type="compositionally biased region" description="Basic and acidic residues" evidence="1">
    <location>
        <begin position="1842"/>
        <end position="1859"/>
    </location>
</feature>
<feature type="compositionally biased region" description="Acidic residues" evidence="1">
    <location>
        <begin position="521"/>
        <end position="534"/>
    </location>
</feature>
<feature type="compositionally biased region" description="Polar residues" evidence="1">
    <location>
        <begin position="343"/>
        <end position="353"/>
    </location>
</feature>
<feature type="compositionally biased region" description="Low complexity" evidence="1">
    <location>
        <begin position="152"/>
        <end position="176"/>
    </location>
</feature>
<feature type="region of interest" description="Disordered" evidence="1">
    <location>
        <begin position="335"/>
        <end position="417"/>
    </location>
</feature>
<proteinExistence type="predicted"/>